<dbReference type="RefSeq" id="WP_220747055.1">
    <property type="nucleotide sequence ID" value="NZ_BPFH01000001.1"/>
</dbReference>
<dbReference type="CDD" id="cd05379">
    <property type="entry name" value="CAP_bacterial"/>
    <property type="match status" value="1"/>
</dbReference>
<gene>
    <name evidence="2" type="ORF">JANAI62_01410</name>
</gene>
<keyword evidence="3" id="KW-1185">Reference proteome</keyword>
<dbReference type="InterPro" id="IPR014044">
    <property type="entry name" value="CAP_dom"/>
</dbReference>
<dbReference type="Gene3D" id="3.40.33.10">
    <property type="entry name" value="CAP"/>
    <property type="match status" value="1"/>
</dbReference>
<name>A0ABQ4NGG4_9RHOB</name>
<dbReference type="EMBL" id="BPFH01000001">
    <property type="protein sequence ID" value="GIT93518.1"/>
    <property type="molecule type" value="Genomic_DNA"/>
</dbReference>
<evidence type="ECO:0000259" key="1">
    <source>
        <dbReference type="Pfam" id="PF00188"/>
    </source>
</evidence>
<proteinExistence type="predicted"/>
<comment type="caution">
    <text evidence="2">The sequence shown here is derived from an EMBL/GenBank/DDBJ whole genome shotgun (WGS) entry which is preliminary data.</text>
</comment>
<sequence length="213" mass="22621">MTTTSATAPLSAPGCDIQTADLIATGGVPAGLTFDYTQPSGQDALSPTERRLLELISAHRAGLGLPDIPVSRALTAVAGRHAGDQIFNLFPKGLAPGTNLHSWSDVDYFGDHRNARLMWQTPARLGTGYCWSGFEISGAGYRTPEEALAGWLSSPGHRAVIENTGIWSKSTWRAIGIGYVGGGSVRSPYDHAWHVWFGKVPDPTGRPPETGAP</sequence>
<evidence type="ECO:0000313" key="3">
    <source>
        <dbReference type="Proteomes" id="UP000786693"/>
    </source>
</evidence>
<evidence type="ECO:0000313" key="2">
    <source>
        <dbReference type="EMBL" id="GIT93518.1"/>
    </source>
</evidence>
<accession>A0ABQ4NGG4</accession>
<protein>
    <recommendedName>
        <fullName evidence="1">SCP domain-containing protein</fullName>
    </recommendedName>
</protein>
<organism evidence="2 3">
    <name type="scientific">Jannaschia pagri</name>
    <dbReference type="NCBI Taxonomy" id="2829797"/>
    <lineage>
        <taxon>Bacteria</taxon>
        <taxon>Pseudomonadati</taxon>
        <taxon>Pseudomonadota</taxon>
        <taxon>Alphaproteobacteria</taxon>
        <taxon>Rhodobacterales</taxon>
        <taxon>Roseobacteraceae</taxon>
        <taxon>Jannaschia</taxon>
    </lineage>
</organism>
<feature type="domain" description="SCP" evidence="1">
    <location>
        <begin position="53"/>
        <end position="184"/>
    </location>
</feature>
<dbReference type="InterPro" id="IPR035940">
    <property type="entry name" value="CAP_sf"/>
</dbReference>
<dbReference type="Proteomes" id="UP000786693">
    <property type="component" value="Unassembled WGS sequence"/>
</dbReference>
<dbReference type="Pfam" id="PF00188">
    <property type="entry name" value="CAP"/>
    <property type="match status" value="1"/>
</dbReference>
<reference evidence="2 3" key="1">
    <citation type="submission" date="2021-05" db="EMBL/GenBank/DDBJ databases">
        <title>Bacteria Genome sequencing.</title>
        <authorList>
            <person name="Takabe Y."/>
            <person name="Nakajima Y."/>
            <person name="Suzuki S."/>
            <person name="Shiozaki T."/>
        </authorList>
    </citation>
    <scope>NUCLEOTIDE SEQUENCE [LARGE SCALE GENOMIC DNA]</scope>
    <source>
        <strain evidence="2 3">AI_62</strain>
    </source>
</reference>